<dbReference type="PANTHER" id="PTHR10887">
    <property type="entry name" value="DNA2/NAM7 HELICASE FAMILY"/>
    <property type="match status" value="1"/>
</dbReference>
<dbReference type="Gene3D" id="3.40.50.300">
    <property type="entry name" value="P-loop containing nucleotide triphosphate hydrolases"/>
    <property type="match status" value="3"/>
</dbReference>
<feature type="domain" description="DNA2/NAM7 helicase-like C-terminal" evidence="2">
    <location>
        <begin position="1183"/>
        <end position="1375"/>
    </location>
</feature>
<evidence type="ECO:0000259" key="2">
    <source>
        <dbReference type="Pfam" id="PF13087"/>
    </source>
</evidence>
<feature type="domain" description="DNA2/NAM7 helicase helicase" evidence="1">
    <location>
        <begin position="735"/>
        <end position="1172"/>
    </location>
</feature>
<dbReference type="SUPFAM" id="SSF52540">
    <property type="entry name" value="P-loop containing nucleoside triphosphate hydrolases"/>
    <property type="match status" value="1"/>
</dbReference>
<dbReference type="GO" id="GO:0031048">
    <property type="term" value="P:regulatory ncRNA-mediated heterochromatin formation"/>
    <property type="evidence" value="ECO:0007669"/>
    <property type="project" value="TreeGrafter"/>
</dbReference>
<name>G0TTE0_TRYVY</name>
<dbReference type="CDD" id="cd18808">
    <property type="entry name" value="SF1_C_Upf1"/>
    <property type="match status" value="1"/>
</dbReference>
<dbReference type="OMA" id="KSFIGCR"/>
<reference evidence="3" key="1">
    <citation type="journal article" date="2012" name="Proc. Natl. Acad. Sci. U.S.A.">
        <title>Antigenic diversity is generated by distinct evolutionary mechanisms in African trypanosome species.</title>
        <authorList>
            <person name="Jackson A.P."/>
            <person name="Berry A."/>
            <person name="Aslett M."/>
            <person name="Allison H.C."/>
            <person name="Burton P."/>
            <person name="Vavrova-Anderson J."/>
            <person name="Brown R."/>
            <person name="Browne H."/>
            <person name="Corton N."/>
            <person name="Hauser H."/>
            <person name="Gamble J."/>
            <person name="Gilderthorp R."/>
            <person name="Marcello L."/>
            <person name="McQuillan J."/>
            <person name="Otto T.D."/>
            <person name="Quail M.A."/>
            <person name="Sanders M.J."/>
            <person name="van Tonder A."/>
            <person name="Ginger M.L."/>
            <person name="Field M.C."/>
            <person name="Barry J.D."/>
            <person name="Hertz-Fowler C."/>
            <person name="Berriman M."/>
        </authorList>
    </citation>
    <scope>NUCLEOTIDE SEQUENCE</scope>
    <source>
        <strain evidence="3">Y486</strain>
    </source>
</reference>
<dbReference type="Pfam" id="PF13086">
    <property type="entry name" value="AAA_11"/>
    <property type="match status" value="1"/>
</dbReference>
<proteinExistence type="predicted"/>
<evidence type="ECO:0008006" key="4">
    <source>
        <dbReference type="Google" id="ProtNLM"/>
    </source>
</evidence>
<accession>G0TTE0</accession>
<gene>
    <name evidence="3" type="ORF">TVY486_0303970</name>
</gene>
<dbReference type="GO" id="GO:0004386">
    <property type="term" value="F:helicase activity"/>
    <property type="evidence" value="ECO:0007669"/>
    <property type="project" value="InterPro"/>
</dbReference>
<dbReference type="InterPro" id="IPR027417">
    <property type="entry name" value="P-loop_NTPase"/>
</dbReference>
<dbReference type="InterPro" id="IPR041679">
    <property type="entry name" value="DNA2/NAM7-like_C"/>
</dbReference>
<dbReference type="VEuPathDB" id="TriTrypDB:TvY486_0303970"/>
<dbReference type="InterPro" id="IPR047187">
    <property type="entry name" value="SF1_C_Upf1"/>
</dbReference>
<dbReference type="PANTHER" id="PTHR10887:SF341">
    <property type="entry name" value="NFX1-TYPE ZINC FINGER-CONTAINING PROTEIN 1"/>
    <property type="match status" value="1"/>
</dbReference>
<organism evidence="3">
    <name type="scientific">Trypanosoma vivax (strain Y486)</name>
    <dbReference type="NCBI Taxonomy" id="1055687"/>
    <lineage>
        <taxon>Eukaryota</taxon>
        <taxon>Discoba</taxon>
        <taxon>Euglenozoa</taxon>
        <taxon>Kinetoplastea</taxon>
        <taxon>Metakinetoplastina</taxon>
        <taxon>Trypanosomatida</taxon>
        <taxon>Trypanosomatidae</taxon>
        <taxon>Trypanosoma</taxon>
        <taxon>Duttonella</taxon>
    </lineage>
</organism>
<evidence type="ECO:0000259" key="1">
    <source>
        <dbReference type="Pfam" id="PF13086"/>
    </source>
</evidence>
<dbReference type="InterPro" id="IPR045055">
    <property type="entry name" value="DNA2/NAM7-like"/>
</dbReference>
<evidence type="ECO:0000313" key="3">
    <source>
        <dbReference type="EMBL" id="CCC47221.1"/>
    </source>
</evidence>
<dbReference type="Pfam" id="PF13087">
    <property type="entry name" value="AAA_12"/>
    <property type="match status" value="1"/>
</dbReference>
<protein>
    <recommendedName>
        <fullName evidence="4">CCHC-type domain-containing protein</fullName>
    </recommendedName>
</protein>
<dbReference type="GO" id="GO:0031380">
    <property type="term" value="C:nuclear RNA-directed RNA polymerase complex"/>
    <property type="evidence" value="ECO:0007669"/>
    <property type="project" value="TreeGrafter"/>
</dbReference>
<dbReference type="InterPro" id="IPR041677">
    <property type="entry name" value="DNA2/NAM7_AAA_11"/>
</dbReference>
<dbReference type="EMBL" id="HE573019">
    <property type="protein sequence ID" value="CCC47221.1"/>
    <property type="molecule type" value="Genomic_DNA"/>
</dbReference>
<sequence length="1416" mass="160823">MQLHAQNEEDTELWSDEKRACIDWADPDDALVHEWTFLRIMSFHPALERYAATHPEEKEYWKNIFLDHRCLSEQRAALQEWLDKGLLTMREERWCCGCRGRGHTKRHCELRRVEEVNADGEADRKTRYKVGHIMACYNAHRREIERCKLVKEMQQECDTGGASTVRRVGASAHGTRSASSQTVGYGASAYNKNSKELVPFVEERRRGVVGRIDTEYNIGFVRIPDLGEVKFFTDRVDCCVKGIAVNDKVMLKIDHSRDYPLGVDVRPESQTISAEDVHQFIERCKAAIQPISIIKSIMTHTSEWPSVLRLLSEMPDLEFANAVHVIVELTTFVGNREPIHIPLLEMFLAFVQQEPNGAAGHVFFPNMVERALRVDRQLMQRGEDSTLIERWFEVANFVVLLRQHAMKDGAKIAAVQDILMSLFSDSLMTGKGPLTDDPAAVISRNRKIVAAQQLLHAPDAPPAATLLFPSVDDFALPHSDERSPFAVRNLPVLGETAYSSVEKFITDHCRMLRADAFEAVSRLLPATCLQMPNYVPTEQTQSDIQHARVYDGIRFMGRVITKDKDYATCSSYIFQVQPRSEKALPPRFIAQGTTVCITTCPDRTRLEEGEIFWGIVTSRNVPLLHANMIVVAPCETSASFELLAKKLKRNEQMGKLESSCMLITSVFMMGYKSIMKALSAFVGPLAMPLPMVSTLVGIEDFKMRKQKQPVAYISPHCEYAFQDLIDDVSNRFTLDEGQKKVMSLLPTSDVLLVQGPPGTGKSFIGCRIVEIYVRYKQLIASGDILRSINIDTLPSAQLRHLFPNMVGPIVIITYKNHALDEFLIELLKSGLWDYERPRVAQQLVSSGPAFKADMFPSGKRVVRIGGRSREATLDTYNLNALLHAKTEKAGLNSLKERLFLMNQRLERLIKEIHYLESGRVPRSLFERWLTEEQRKHISYEDREEWLSGRRYVGTSTRTADKLLYLSLLKTRVATALDMGQSLEADSVEEEGMIAASLEPDAGVKRSVFREMQYEDEHRDFNESLHTTYLSVEAIDLAREPPSRPEGVPEELLSLWSLDPPLRHEYYAYLIRKCISTKARDCLLIMDAMKNVVQLRNHAMSELKLELLQGADVVGLTTTGCASNQNLLRSLRPSVLVVEEAAEVLESQLLACMTDSIQQIVLIGDHFQLQPKVETFAYEKFNRLNMSLFERLSFRLKPVCLTEQRRMHPTISRLVRPFYDAAALLDSASVKGRSFISSTGERFTEAVPGLERRVFFWRHTNPEETAHGSRSKVNTLEVRRVLDIVAHITTEGVHQKSITVITPYLAQFRLLRTTLRMNAFSDVTVSTVDLFQGDENDVIILSMVRTEELTEFLRMRNRMIVCCSRARHAMVMVGNDTLLDQSPHWKQVLDLLRKDGCVGDRLPITFGNFPGEAAWLD</sequence>